<dbReference type="InterPro" id="IPR032675">
    <property type="entry name" value="LRR_dom_sf"/>
</dbReference>
<evidence type="ECO:0000313" key="7">
    <source>
        <dbReference type="Proteomes" id="UP000504604"/>
    </source>
</evidence>
<comment type="subcellular location">
    <subcellularLocation>
        <location evidence="1">Membrane</location>
        <topology evidence="1">Single-pass type I membrane protein</topology>
    </subcellularLocation>
</comment>
<protein>
    <submittedName>
        <fullName evidence="8">Probable LRR receptor-like serine/threonine-protein kinase At1g07650</fullName>
    </submittedName>
</protein>
<dbReference type="KEGG" id="sind:105180118"/>
<evidence type="ECO:0000256" key="1">
    <source>
        <dbReference type="ARBA" id="ARBA00004479"/>
    </source>
</evidence>
<sequence>MVSLCLEGTVLAQNGHLLEEEKNALREVAVQLGKKDWDFNLNPCDGNSNWTTPKRNDMPWYNNSVICNCSYPGEVCHVEKIDLTRNYLSGTIPPEWALTKLKYMSLENNLFNGMVPAELGKLTKLENLILSANNLTGELPMELNNLKKLTELELQASGFEGPIPSSISVLKNLSELRISDLNGGASQFPPLKDMIKMNKLDLSFNKLEGEIPNLEALSGLEIMYLTGNFLTGPIPDWIKNRDAK</sequence>
<dbReference type="PANTHER" id="PTHR48006">
    <property type="entry name" value="LEUCINE-RICH REPEAT-CONTAINING PROTEIN DDB_G0281931-RELATED"/>
    <property type="match status" value="1"/>
</dbReference>
<gene>
    <name evidence="8" type="primary">LOC105180118</name>
</gene>
<dbReference type="OrthoDB" id="1938112at2759"/>
<feature type="non-terminal residue" evidence="8">
    <location>
        <position position="244"/>
    </location>
</feature>
<dbReference type="AlphaFoldDB" id="A0A8M8UKJ4"/>
<keyword evidence="4" id="KW-0677">Repeat</keyword>
<dbReference type="Proteomes" id="UP000504604">
    <property type="component" value="Unplaced"/>
</dbReference>
<dbReference type="RefSeq" id="XP_020547213.1">
    <property type="nucleotide sequence ID" value="XM_020691554.1"/>
</dbReference>
<reference evidence="8" key="1">
    <citation type="submission" date="2025-08" db="UniProtKB">
        <authorList>
            <consortium name="RefSeq"/>
        </authorList>
    </citation>
    <scope>IDENTIFICATION</scope>
</reference>
<evidence type="ECO:0000256" key="4">
    <source>
        <dbReference type="ARBA" id="ARBA00022737"/>
    </source>
</evidence>
<evidence type="ECO:0000256" key="5">
    <source>
        <dbReference type="ARBA" id="ARBA00023136"/>
    </source>
</evidence>
<dbReference type="Pfam" id="PF13855">
    <property type="entry name" value="LRR_8"/>
    <property type="match status" value="1"/>
</dbReference>
<dbReference type="InterPro" id="IPR051824">
    <property type="entry name" value="LRR_Rcpt-Like_S/T_Kinase"/>
</dbReference>
<dbReference type="FunFam" id="3.80.10.10:FF:000041">
    <property type="entry name" value="LRR receptor-like serine/threonine-protein kinase ERECTA"/>
    <property type="match status" value="1"/>
</dbReference>
<proteinExistence type="predicted"/>
<evidence type="ECO:0000256" key="2">
    <source>
        <dbReference type="ARBA" id="ARBA00022614"/>
    </source>
</evidence>
<keyword evidence="2" id="KW-0433">Leucine-rich repeat</keyword>
<dbReference type="InterPro" id="IPR001611">
    <property type="entry name" value="Leu-rich_rpt"/>
</dbReference>
<dbReference type="SUPFAM" id="SSF52058">
    <property type="entry name" value="L domain-like"/>
    <property type="match status" value="1"/>
</dbReference>
<dbReference type="GeneID" id="105180118"/>
<keyword evidence="7" id="KW-1185">Reference proteome</keyword>
<organism evidence="7 8">
    <name type="scientific">Sesamum indicum</name>
    <name type="common">Oriental sesame</name>
    <name type="synonym">Sesamum orientale</name>
    <dbReference type="NCBI Taxonomy" id="4182"/>
    <lineage>
        <taxon>Eukaryota</taxon>
        <taxon>Viridiplantae</taxon>
        <taxon>Streptophyta</taxon>
        <taxon>Embryophyta</taxon>
        <taxon>Tracheophyta</taxon>
        <taxon>Spermatophyta</taxon>
        <taxon>Magnoliopsida</taxon>
        <taxon>eudicotyledons</taxon>
        <taxon>Gunneridae</taxon>
        <taxon>Pentapetalae</taxon>
        <taxon>asterids</taxon>
        <taxon>lamiids</taxon>
        <taxon>Lamiales</taxon>
        <taxon>Pedaliaceae</taxon>
        <taxon>Sesamum</taxon>
    </lineage>
</organism>
<keyword evidence="5" id="KW-0472">Membrane</keyword>
<dbReference type="Pfam" id="PF00560">
    <property type="entry name" value="LRR_1"/>
    <property type="match status" value="2"/>
</dbReference>
<keyword evidence="6" id="KW-0325">Glycoprotein</keyword>
<accession>A0A8M8UKJ4</accession>
<evidence type="ECO:0000256" key="6">
    <source>
        <dbReference type="ARBA" id="ARBA00023180"/>
    </source>
</evidence>
<dbReference type="PROSITE" id="PS51450">
    <property type="entry name" value="LRR"/>
    <property type="match status" value="1"/>
</dbReference>
<name>A0A8M8UKJ4_SESIN</name>
<evidence type="ECO:0000313" key="8">
    <source>
        <dbReference type="RefSeq" id="XP_020547213.1"/>
    </source>
</evidence>
<dbReference type="GO" id="GO:0016020">
    <property type="term" value="C:membrane"/>
    <property type="evidence" value="ECO:0007669"/>
    <property type="project" value="UniProtKB-SubCell"/>
</dbReference>
<keyword evidence="3" id="KW-0732">Signal</keyword>
<evidence type="ECO:0000256" key="3">
    <source>
        <dbReference type="ARBA" id="ARBA00022729"/>
    </source>
</evidence>
<dbReference type="PANTHER" id="PTHR48006:SF81">
    <property type="entry name" value="PROTEIN KINASE DOMAIN-CONTAINING PROTEIN"/>
    <property type="match status" value="1"/>
</dbReference>
<dbReference type="Gene3D" id="3.80.10.10">
    <property type="entry name" value="Ribonuclease Inhibitor"/>
    <property type="match status" value="2"/>
</dbReference>